<dbReference type="SUPFAM" id="SSF53756">
    <property type="entry name" value="UDP-Glycosyltransferase/glycogen phosphorylase"/>
    <property type="match status" value="3"/>
</dbReference>
<dbReference type="InterPro" id="IPR050271">
    <property type="entry name" value="UDP-glycosyltransferase"/>
</dbReference>
<dbReference type="CDD" id="cd03784">
    <property type="entry name" value="GT1_Gtf-like"/>
    <property type="match status" value="3"/>
</dbReference>
<evidence type="ECO:0000256" key="1">
    <source>
        <dbReference type="ARBA" id="ARBA00004167"/>
    </source>
</evidence>
<dbReference type="EMBL" id="CP090895">
    <property type="protein sequence ID" value="ULT88558.1"/>
    <property type="molecule type" value="Genomic_DNA"/>
</dbReference>
<evidence type="ECO:0000256" key="6">
    <source>
        <dbReference type="ARBA" id="ARBA00022692"/>
    </source>
</evidence>
<organism evidence="12 13">
    <name type="scientific">Caenorhabditis briggsae</name>
    <dbReference type="NCBI Taxonomy" id="6238"/>
    <lineage>
        <taxon>Eukaryota</taxon>
        <taxon>Metazoa</taxon>
        <taxon>Ecdysozoa</taxon>
        <taxon>Nematoda</taxon>
        <taxon>Chromadorea</taxon>
        <taxon>Rhabditida</taxon>
        <taxon>Rhabditina</taxon>
        <taxon>Rhabditomorpha</taxon>
        <taxon>Rhabditoidea</taxon>
        <taxon>Rhabditidae</taxon>
        <taxon>Peloderinae</taxon>
        <taxon>Caenorhabditis</taxon>
    </lineage>
</organism>
<sequence>MNVLLLFCTLFSFVYGYNYLIISPVFGYSHMKFMGAIADILADAGHNVTFLQPILYDYYAHKKVVKNPRVEVVNLEMDEEGKEVASDPSGFGFFWESRPSKNPITGMKITAAVLYKEFEHICRKMLTDKALHNWILSKKFDSHISEAFDFCGLYLGDYLKLKSPIPLYSGVRCGAASYAIGEPIPLNYLPSEGSKYGEDSTAIDRIKDVLGLTAYHFQFGLLFDKQYEQAYELTGGNVRNWREILQKSTFFLTNSNPYLSFSTPTISKVVQVGGCTIDPPKSTNLDDQFDKILSLRNTTILVSFGTVIQSSDMPAHFKAGLIETFRKMPQTTFIWKYEEDDSELKKQLPENVILSKWVTQPALLADDRLNVFVTHGGLGSTMEVGYAGVPSVMIPIFSDQGVNAEMLSRHGGAVVYSKFDLPDSEKLVKTLKTILRSSEYKKNAQRLSDILHHQPMKPKQILLNHCEFAARFGQVDSLEPHANQYNFIKFYCLDSLALVVFVLIHMKYMAALANHLARAGHNVTYFQPFVVDEYHNHNLIEEKSIVIWNYYHDEDGMQHIPSQGCMRSAWDSSMYQSDVGAAILLSRYLYPAFEHMCRKMFEDTELHFELKARQYDVVLSEAFDFCGLYLASYLDMRSIISTFTGNRLNALAPVLGEPSFLHYLPAPTSTYGDGATIWDRANDVWHKIFSSYGFAKLFEMQYQQVKKLTNGKVKHWKEIIHDVTYHFSNSNPYLDFVIPTIPKVVPIGGITVDQDDWNAKDNHSEELEQLLNERKHTVFISFGSMVRSVDMPAEYKESMIKVFHDHPNITFLWKYEMPNDQDLVKKLPKNVHLAKWFSQNALLSDKRVDLFVTHGGLGSTMELANAAKPAIVIPLFADQPGNAKMIERHQSVEIYPKLEIPNWKKLSNLLQKMLNTNFYQEHANRLADTLRFQPIPPADLMVKHAENAARFGRMPNLVPHMKFMANLANQLAENGHQVTYFQPFVIEAYKEHKLLKHKTIEILNYWHDEEGRRHMPPANDLHDAWYSGKYQSAIKAVTEMPEFLFLAWEHMCRKIFEDNELLVNLKERNFDVVIAETFDFCGLYLADYIESKSIISVFTGSRLLAITTPLGEPSWLHYLPAPSSGSFGPGSSILDRLNDLYHKYVFGNGYSVVFDWQYYQVARLTGGKVRHWKKILHDVTFHFSNSNPYLDFSVPTIPKVIPIGGFDMDETVNTTLPKEFENTLNKRPVTVFISFGSMVKSRFMPNHYKEAMARMFAENVKNITFLWKYEALEDQFLIDLLPENVILKDWFPQRALLADKRVKLFITHGGLGSTMELVYAAKPAIMIPLIAEQPDNGKMLERHGSVEVYSKYDIPNWRKLNKVLRKMLNNESYQKSADRLANVLKNQPIKGRELMMRHAEMAAKFGKLPELTPNVQDMGVIEFYNLDILLLFLSVIVGFLHILWRFVSNCVGFKSKLD</sequence>
<comment type="subcellular location">
    <subcellularLocation>
        <location evidence="1">Membrane</location>
        <topology evidence="1">Single-pass membrane protein</topology>
    </subcellularLocation>
</comment>
<evidence type="ECO:0000256" key="2">
    <source>
        <dbReference type="ARBA" id="ARBA00009995"/>
    </source>
</evidence>
<dbReference type="GO" id="GO:0015020">
    <property type="term" value="F:glucuronosyltransferase activity"/>
    <property type="evidence" value="ECO:0007669"/>
    <property type="project" value="UniProtKB-EC"/>
</dbReference>
<comment type="catalytic activity">
    <reaction evidence="10">
        <text>glucuronate acceptor + UDP-alpha-D-glucuronate = acceptor beta-D-glucuronoside + UDP + H(+)</text>
        <dbReference type="Rhea" id="RHEA:21032"/>
        <dbReference type="ChEBI" id="CHEBI:15378"/>
        <dbReference type="ChEBI" id="CHEBI:58052"/>
        <dbReference type="ChEBI" id="CHEBI:58223"/>
        <dbReference type="ChEBI" id="CHEBI:132367"/>
        <dbReference type="ChEBI" id="CHEBI:132368"/>
        <dbReference type="EC" id="2.4.1.17"/>
    </reaction>
</comment>
<keyword evidence="5" id="KW-0808">Transferase</keyword>
<dbReference type="PANTHER" id="PTHR48043:SF105">
    <property type="entry name" value="GLUCURONOSYLTRANSFERASE"/>
    <property type="match status" value="1"/>
</dbReference>
<comment type="similarity">
    <text evidence="2">Belongs to the UDP-glycosyltransferase family.</text>
</comment>
<evidence type="ECO:0000256" key="10">
    <source>
        <dbReference type="ARBA" id="ARBA00047475"/>
    </source>
</evidence>
<keyword evidence="8 11" id="KW-1133">Transmembrane helix</keyword>
<dbReference type="PROSITE" id="PS00375">
    <property type="entry name" value="UDPGT"/>
    <property type="match status" value="2"/>
</dbReference>
<dbReference type="EC" id="2.4.1.17" evidence="3"/>
<reference evidence="12 13" key="1">
    <citation type="submission" date="2022-02" db="EMBL/GenBank/DDBJ databases">
        <title>Chromosome-level reference genomes for two strains of Caenorhabditis briggsae: an improved platform for comparative genomics.</title>
        <authorList>
            <person name="Stevens L."/>
            <person name="Andersen E.C."/>
        </authorList>
    </citation>
    <scope>NUCLEOTIDE SEQUENCE [LARGE SCALE GENOMIC DNA]</scope>
    <source>
        <strain evidence="12">QX1410_ONT</strain>
        <tissue evidence="12">Whole-organism</tissue>
    </source>
</reference>
<name>A0AAE9CZ53_CAEBR</name>
<evidence type="ECO:0000256" key="8">
    <source>
        <dbReference type="ARBA" id="ARBA00022989"/>
    </source>
</evidence>
<keyword evidence="4" id="KW-0328">Glycosyltransferase</keyword>
<dbReference type="Pfam" id="PF00201">
    <property type="entry name" value="UDPGT"/>
    <property type="match status" value="3"/>
</dbReference>
<keyword evidence="6 11" id="KW-0812">Transmembrane</keyword>
<evidence type="ECO:0000256" key="11">
    <source>
        <dbReference type="SAM" id="Phobius"/>
    </source>
</evidence>
<feature type="transmembrane region" description="Helical" evidence="11">
    <location>
        <begin position="1428"/>
        <end position="1447"/>
    </location>
</feature>
<dbReference type="FunFam" id="3.40.50.2000:FF:000038">
    <property type="entry name" value="UDP-GlucuronosylTransferase"/>
    <property type="match status" value="3"/>
</dbReference>
<gene>
    <name evidence="12" type="ORF">L3Y34_007634</name>
</gene>
<evidence type="ECO:0000256" key="3">
    <source>
        <dbReference type="ARBA" id="ARBA00012544"/>
    </source>
</evidence>
<dbReference type="InterPro" id="IPR035595">
    <property type="entry name" value="UDP_glycos_trans_CS"/>
</dbReference>
<dbReference type="FunFam" id="3.40.50.2000:FF:000228">
    <property type="entry name" value="UDP-GlucuronosylTransferase"/>
    <property type="match status" value="3"/>
</dbReference>
<evidence type="ECO:0000256" key="5">
    <source>
        <dbReference type="ARBA" id="ARBA00022679"/>
    </source>
</evidence>
<keyword evidence="7" id="KW-0732">Signal</keyword>
<dbReference type="GO" id="GO:0016020">
    <property type="term" value="C:membrane"/>
    <property type="evidence" value="ECO:0007669"/>
    <property type="project" value="UniProtKB-SubCell"/>
</dbReference>
<keyword evidence="9 11" id="KW-0472">Membrane</keyword>
<dbReference type="Proteomes" id="UP000827892">
    <property type="component" value="Chromosome V"/>
</dbReference>
<dbReference type="PANTHER" id="PTHR48043">
    <property type="entry name" value="EG:EG0003.4 PROTEIN-RELATED"/>
    <property type="match status" value="1"/>
</dbReference>
<evidence type="ECO:0000256" key="4">
    <source>
        <dbReference type="ARBA" id="ARBA00022676"/>
    </source>
</evidence>
<dbReference type="InterPro" id="IPR002213">
    <property type="entry name" value="UDP_glucos_trans"/>
</dbReference>
<evidence type="ECO:0000313" key="12">
    <source>
        <dbReference type="EMBL" id="ULT88558.1"/>
    </source>
</evidence>
<protein>
    <recommendedName>
        <fullName evidence="3">glucuronosyltransferase</fullName>
        <ecNumber evidence="3">2.4.1.17</ecNumber>
    </recommendedName>
</protein>
<evidence type="ECO:0000313" key="13">
    <source>
        <dbReference type="Proteomes" id="UP000827892"/>
    </source>
</evidence>
<accession>A0AAE9CZ53</accession>
<evidence type="ECO:0000256" key="9">
    <source>
        <dbReference type="ARBA" id="ARBA00023136"/>
    </source>
</evidence>
<evidence type="ECO:0000256" key="7">
    <source>
        <dbReference type="ARBA" id="ARBA00022729"/>
    </source>
</evidence>
<dbReference type="Gene3D" id="3.40.50.2000">
    <property type="entry name" value="Glycogen Phosphorylase B"/>
    <property type="match status" value="4"/>
</dbReference>
<proteinExistence type="inferred from homology"/>